<dbReference type="PANTHER" id="PTHR10039:SF5">
    <property type="entry name" value="NACHT DOMAIN-CONTAINING PROTEIN"/>
    <property type="match status" value="1"/>
</dbReference>
<dbReference type="InterPro" id="IPR027417">
    <property type="entry name" value="P-loop_NTPase"/>
</dbReference>
<dbReference type="InterPro" id="IPR056884">
    <property type="entry name" value="NPHP3-like_N"/>
</dbReference>
<gene>
    <name evidence="4" type="ORF">EKO27_g11626</name>
</gene>
<dbReference type="PANTHER" id="PTHR10039">
    <property type="entry name" value="AMELOGENIN"/>
    <property type="match status" value="1"/>
</dbReference>
<evidence type="ECO:0000256" key="2">
    <source>
        <dbReference type="SAM" id="MobiDB-lite"/>
    </source>
</evidence>
<dbReference type="Pfam" id="PF24883">
    <property type="entry name" value="NPHP3_N"/>
    <property type="match status" value="1"/>
</dbReference>
<comment type="caution">
    <text evidence="4">The sequence shown here is derived from an EMBL/GenBank/DDBJ whole genome shotgun (WGS) entry which is preliminary data.</text>
</comment>
<name>A0A439CMV8_9PEZI</name>
<evidence type="ECO:0000313" key="5">
    <source>
        <dbReference type="Proteomes" id="UP000286045"/>
    </source>
</evidence>
<feature type="region of interest" description="Disordered" evidence="2">
    <location>
        <begin position="867"/>
        <end position="916"/>
    </location>
</feature>
<protein>
    <recommendedName>
        <fullName evidence="3">Nephrocystin 3-like N-terminal domain-containing protein</fullName>
    </recommendedName>
</protein>
<keyword evidence="5" id="KW-1185">Reference proteome</keyword>
<dbReference type="Proteomes" id="UP000286045">
    <property type="component" value="Unassembled WGS sequence"/>
</dbReference>
<evidence type="ECO:0000313" key="4">
    <source>
        <dbReference type="EMBL" id="RWA03482.1"/>
    </source>
</evidence>
<feature type="domain" description="Nephrocystin 3-like N-terminal" evidence="3">
    <location>
        <begin position="200"/>
        <end position="377"/>
    </location>
</feature>
<feature type="compositionally biased region" description="Polar residues" evidence="2">
    <location>
        <begin position="667"/>
        <end position="676"/>
    </location>
</feature>
<evidence type="ECO:0000259" key="3">
    <source>
        <dbReference type="Pfam" id="PF24883"/>
    </source>
</evidence>
<sequence>MFRWYWLAARCYVYLPDVSTDRGGMYQWQTFRSSRWFKRGWTLQELIAPYTVEFFSAKGRRIGDKRSLEKVIHEITGIPTEALRGIPLSEFSRRERMLWAEGRITKFEEDRAYSLLGIFEVHLPLIYGEGVKNAFRRLEEEIDKQAAFQRGQPQVHQPLKLDPCPAVPPSLSQSKETCLQSLWFPNMNNRRLNLEKPAEQTCLWLFEHGVYRDWFLGRDRGKHYGLICLKGKPGTGKSILMKEAFRRAVLGQDESDYWTAAFFFNAKGDELESSPLGLFRSLLHQLLSRDLEYFQHFRRLWREKEFGLSEQESKSCLWLEPELRSFFQSMFAHQRFKRTIIFIDALDECDPKRIRSQVSFWREITKSAKAHLSVCLSIRDFPHVTIPNCPKIFVEDYNSHDIAAYVKQKFTLSIAAKEPQWELLNDKILRKSAGVFLWVVLVVDDVLRKWDDGDGVHSLLNQLDVVPDELEALYSQMFSSLDERARFFALRFFQWAILAVKPLRLHEWHHIMAFIRQPILPSLFEWRRSDNFTKDDDQLEKQIRSLSKGLVEVKTNKDEVQDEGLETISVCAGAGSLNLEYGETRVVQVIHESVREFFLQKTGFFAVDPGYALDPIGYGHLTIMTTCLTYINIKELDALIQARDLVEKREECRLTEDLPAHKPNDTRCITDTSISPKATDKRSEGSLDEASPLRGPEPHLVDRAPSPTPWGSWRTPSPLHRYVKRKRTPPPYSRQIRRKTEQASVFEVLKESSDPKPIDMIRWLETLPTGDCVVDPIPGNESARNSPMAPSVTGQSQVLEDYPALLSYITSAFFTHARLAEERGADPSPIINRLMQQGSWARWVTLREDVPRGVELSKYAADQGLSSWANSIPQPTRPEDNSIAQSRDYKYTQPSSSKPAKRAGSVASFSSAGSHG</sequence>
<organism evidence="4 5">
    <name type="scientific">Xylaria grammica</name>
    <dbReference type="NCBI Taxonomy" id="363999"/>
    <lineage>
        <taxon>Eukaryota</taxon>
        <taxon>Fungi</taxon>
        <taxon>Dikarya</taxon>
        <taxon>Ascomycota</taxon>
        <taxon>Pezizomycotina</taxon>
        <taxon>Sordariomycetes</taxon>
        <taxon>Xylariomycetidae</taxon>
        <taxon>Xylariales</taxon>
        <taxon>Xylariaceae</taxon>
        <taxon>Xylaria</taxon>
    </lineage>
</organism>
<accession>A0A439CMV8</accession>
<dbReference type="STRING" id="363999.A0A439CMV8"/>
<feature type="region of interest" description="Disordered" evidence="2">
    <location>
        <begin position="657"/>
        <end position="713"/>
    </location>
</feature>
<evidence type="ECO:0000256" key="1">
    <source>
        <dbReference type="ARBA" id="ARBA00022737"/>
    </source>
</evidence>
<dbReference type="SUPFAM" id="SSF52540">
    <property type="entry name" value="P-loop containing nucleoside triphosphate hydrolases"/>
    <property type="match status" value="1"/>
</dbReference>
<feature type="compositionally biased region" description="Low complexity" evidence="2">
    <location>
        <begin position="903"/>
        <end position="916"/>
    </location>
</feature>
<reference evidence="4 5" key="1">
    <citation type="submission" date="2018-12" db="EMBL/GenBank/DDBJ databases">
        <title>Draft genome sequence of Xylaria grammica IHI A82.</title>
        <authorList>
            <person name="Buettner E."/>
            <person name="Kellner H."/>
        </authorList>
    </citation>
    <scope>NUCLEOTIDE SEQUENCE [LARGE SCALE GENOMIC DNA]</scope>
    <source>
        <strain evidence="4 5">IHI A82</strain>
    </source>
</reference>
<dbReference type="EMBL" id="RYZI01000781">
    <property type="protein sequence ID" value="RWA03482.1"/>
    <property type="molecule type" value="Genomic_DNA"/>
</dbReference>
<dbReference type="AlphaFoldDB" id="A0A439CMV8"/>
<proteinExistence type="predicted"/>
<dbReference type="Gene3D" id="3.40.50.300">
    <property type="entry name" value="P-loop containing nucleotide triphosphate hydrolases"/>
    <property type="match status" value="1"/>
</dbReference>
<keyword evidence="1" id="KW-0677">Repeat</keyword>